<comment type="caution">
    <text evidence="1">The sequence shown here is derived from an EMBL/GenBank/DDBJ whole genome shotgun (WGS) entry which is preliminary data.</text>
</comment>
<dbReference type="OrthoDB" id="9760760at2"/>
<keyword evidence="4" id="KW-1185">Reference proteome</keyword>
<gene>
    <name evidence="2" type="ORF">ESW18_06185</name>
    <name evidence="1" type="ORF">LV84_01130</name>
</gene>
<dbReference type="Proteomes" id="UP000249115">
    <property type="component" value="Unassembled WGS sequence"/>
</dbReference>
<proteinExistence type="predicted"/>
<dbReference type="AlphaFoldDB" id="A0A2W7RN78"/>
<dbReference type="PANTHER" id="PTHR30267:SF2">
    <property type="entry name" value="PROTEIN PRKA"/>
    <property type="match status" value="1"/>
</dbReference>
<reference evidence="1 3" key="1">
    <citation type="submission" date="2018-06" db="EMBL/GenBank/DDBJ databases">
        <title>Genomic Encyclopedia of Archaeal and Bacterial Type Strains, Phase II (KMG-II): from individual species to whole genera.</title>
        <authorList>
            <person name="Goeker M."/>
        </authorList>
    </citation>
    <scope>NUCLEOTIDE SEQUENCE [LARGE SCALE GENOMIC DNA]</scope>
    <source>
        <strain evidence="1 3">DSM 22686</strain>
    </source>
</reference>
<dbReference type="Proteomes" id="UP000321927">
    <property type="component" value="Unassembled WGS sequence"/>
</dbReference>
<dbReference type="InterPro" id="IPR027417">
    <property type="entry name" value="P-loop_NTPase"/>
</dbReference>
<sequence>MNYQKLTPKELTQIKTFGQLKAAGYESKSIKEELRDNLITKIKNKENVFEGIWGYEDTVIPDIERAILSRHNINLLGLRGQAKTRIARMMTQLLDEYVPVVLGAELNDDPFKPLTSFAKDLIEEKGDNTPIGWWHRDDRYTEKLATPDVSVADLIGDVDPIKAATMKLSYNDERVIHYGLVPRSHRSIFVINELPDLQARIQVALFNILQEGDIQIRGFKLRLPLDIQFVFTANPEDYTNRGSIVTPLKDRIESQIITHYPKSIEIGRRITAQEANLKGKPVDNIYVPELMKDLIEQIAIEARSSEFVDEKSGVSARLTISAYENLISAAERRMYMNGESNTIVRIADLIGVIPAITGKVELVYEGEQEGAGLVAYNLIGKAIRTQFENYFPSPEQKKKSKEGNPYVLPLAWFGEGNELDILASQSDKDYNSVLHSVPGLEDVVTQLVKEMPEKEKEFFMEFALHGLAEFSQLSKKVLDTGLQFKDLFSSMFDMGPGDADDFEEEDL</sequence>
<reference evidence="2 4" key="2">
    <citation type="submission" date="2019-08" db="EMBL/GenBank/DDBJ databases">
        <title>Genome of Algoriphagus ratkowskyi IC026.</title>
        <authorList>
            <person name="Bowman J.P."/>
        </authorList>
    </citation>
    <scope>NUCLEOTIDE SEQUENCE [LARGE SCALE GENOMIC DNA]</scope>
    <source>
        <strain evidence="2 4">IC026</strain>
    </source>
</reference>
<dbReference type="PANTHER" id="PTHR30267">
    <property type="entry name" value="PROTEIN KINASE PRKA"/>
    <property type="match status" value="1"/>
</dbReference>
<name>A0A2W7RN78_9BACT</name>
<evidence type="ECO:0000313" key="1">
    <source>
        <dbReference type="EMBL" id="PZX59920.1"/>
    </source>
</evidence>
<organism evidence="1 3">
    <name type="scientific">Algoriphagus ratkowskyi</name>
    <dbReference type="NCBI Taxonomy" id="57028"/>
    <lineage>
        <taxon>Bacteria</taxon>
        <taxon>Pseudomonadati</taxon>
        <taxon>Bacteroidota</taxon>
        <taxon>Cytophagia</taxon>
        <taxon>Cytophagales</taxon>
        <taxon>Cyclobacteriaceae</taxon>
        <taxon>Algoriphagus</taxon>
    </lineage>
</organism>
<evidence type="ECO:0000313" key="4">
    <source>
        <dbReference type="Proteomes" id="UP000321927"/>
    </source>
</evidence>
<dbReference type="EMBL" id="QKZU01000003">
    <property type="protein sequence ID" value="PZX59920.1"/>
    <property type="molecule type" value="Genomic_DNA"/>
</dbReference>
<evidence type="ECO:0000313" key="2">
    <source>
        <dbReference type="EMBL" id="TXD78378.1"/>
    </source>
</evidence>
<protein>
    <submittedName>
        <fullName evidence="1 2">Magnesium chelatase</fullName>
    </submittedName>
</protein>
<dbReference type="Gene3D" id="3.40.50.300">
    <property type="entry name" value="P-loop containing nucleotide triphosphate hydrolases"/>
    <property type="match status" value="1"/>
</dbReference>
<dbReference type="EMBL" id="VORV01000004">
    <property type="protein sequence ID" value="TXD78378.1"/>
    <property type="molecule type" value="Genomic_DNA"/>
</dbReference>
<evidence type="ECO:0000313" key="3">
    <source>
        <dbReference type="Proteomes" id="UP000249115"/>
    </source>
</evidence>
<dbReference type="SUPFAM" id="SSF52540">
    <property type="entry name" value="P-loop containing nucleoside triphosphate hydrolases"/>
    <property type="match status" value="1"/>
</dbReference>
<accession>A0A2W7RN78</accession>
<dbReference type="RefSeq" id="WP_086499815.1">
    <property type="nucleotide sequence ID" value="NZ_MSSV01000003.1"/>
</dbReference>
<dbReference type="GO" id="GO:0004672">
    <property type="term" value="F:protein kinase activity"/>
    <property type="evidence" value="ECO:0007669"/>
    <property type="project" value="TreeGrafter"/>
</dbReference>